<reference evidence="2 3" key="1">
    <citation type="submission" date="2020-07" db="EMBL/GenBank/DDBJ databases">
        <title>Natrinema (YPL30) sp. nov. and Haloterrigena xxxxxx (YPL8) sp. nov., isolated from a salt mine.</title>
        <authorList>
            <person name="Cui H."/>
        </authorList>
    </citation>
    <scope>NUCLEOTIDE SEQUENCE [LARGE SCALE GENOMIC DNA]</scope>
    <source>
        <strain evidence="2 3">YPL13</strain>
    </source>
</reference>
<name>A0A7D6CQU3_9EURY</name>
<dbReference type="AlphaFoldDB" id="A0A7D6CQU3"/>
<dbReference type="Pfam" id="PF19146">
    <property type="entry name" value="DUF5828"/>
    <property type="match status" value="1"/>
</dbReference>
<dbReference type="GeneID" id="56141722"/>
<feature type="region of interest" description="Disordered" evidence="1">
    <location>
        <begin position="62"/>
        <end position="93"/>
    </location>
</feature>
<evidence type="ECO:0000256" key="1">
    <source>
        <dbReference type="SAM" id="MobiDB-lite"/>
    </source>
</evidence>
<dbReference type="InterPro" id="IPR043868">
    <property type="entry name" value="DUF5828"/>
</dbReference>
<dbReference type="KEGG" id="nay:HYG81_00915"/>
<dbReference type="Proteomes" id="UP000510869">
    <property type="component" value="Chromosome"/>
</dbReference>
<dbReference type="OrthoDB" id="338444at2157"/>
<evidence type="ECO:0000313" key="3">
    <source>
        <dbReference type="Proteomes" id="UP000510869"/>
    </source>
</evidence>
<proteinExistence type="predicted"/>
<protein>
    <submittedName>
        <fullName evidence="2">Uncharacterized protein</fullName>
    </submittedName>
</protein>
<accession>A0A7D6CQU3</accession>
<sequence length="228" mass="25357">MEERVSGFEVSGSWTDVVELGERITEAMKDAGVHDPDQASGAHFARAFEEWEKWRLKAHERLDEEMSSKTSAQASVDEGAGERSGTSASADLHNAGEKLEAASDELRDDESTEAIDRMQESLGHAKRAVDTTGRQTLRSIEDSVYQDVMTQFAPYHFDNELVSANIRQTNRLEDGDEFVFEVNINDDELKAAVSDTLSEYEESVDRWHIDIPKDTSSLEAAENADVPG</sequence>
<evidence type="ECO:0000313" key="2">
    <source>
        <dbReference type="EMBL" id="QLK27777.1"/>
    </source>
</evidence>
<dbReference type="EMBL" id="CP059154">
    <property type="protein sequence ID" value="QLK27777.1"/>
    <property type="molecule type" value="Genomic_DNA"/>
</dbReference>
<keyword evidence="3" id="KW-1185">Reference proteome</keyword>
<dbReference type="RefSeq" id="WP_180842936.1">
    <property type="nucleotide sequence ID" value="NZ_CP059154.1"/>
</dbReference>
<gene>
    <name evidence="2" type="ORF">HYG81_00915</name>
</gene>
<organism evidence="2 3">
    <name type="scientific">Natrinema zhouii</name>
    <dbReference type="NCBI Taxonomy" id="1710539"/>
    <lineage>
        <taxon>Archaea</taxon>
        <taxon>Methanobacteriati</taxon>
        <taxon>Methanobacteriota</taxon>
        <taxon>Stenosarchaea group</taxon>
        <taxon>Halobacteria</taxon>
        <taxon>Halobacteriales</taxon>
        <taxon>Natrialbaceae</taxon>
        <taxon>Natrinema</taxon>
    </lineage>
</organism>